<organism evidence="1 2">
    <name type="scientific">Oryzihumus leptocrescens</name>
    <dbReference type="NCBI Taxonomy" id="297536"/>
    <lineage>
        <taxon>Bacteria</taxon>
        <taxon>Bacillati</taxon>
        <taxon>Actinomycetota</taxon>
        <taxon>Actinomycetes</taxon>
        <taxon>Micrococcales</taxon>
        <taxon>Intrasporangiaceae</taxon>
        <taxon>Oryzihumus</taxon>
    </lineage>
</organism>
<gene>
    <name evidence="1" type="ORF">FB474_1218</name>
</gene>
<protein>
    <recommendedName>
        <fullName evidence="3">DUF2277 domain-containing protein</fullName>
    </recommendedName>
</protein>
<dbReference type="Proteomes" id="UP000319514">
    <property type="component" value="Unassembled WGS sequence"/>
</dbReference>
<evidence type="ECO:0000313" key="2">
    <source>
        <dbReference type="Proteomes" id="UP000319514"/>
    </source>
</evidence>
<name>A0A542ZI63_9MICO</name>
<dbReference type="RefSeq" id="WP_141787819.1">
    <property type="nucleotide sequence ID" value="NZ_BAAAKX010000004.1"/>
</dbReference>
<dbReference type="InterPro" id="IPR018735">
    <property type="entry name" value="DUF2277"/>
</dbReference>
<evidence type="ECO:0008006" key="3">
    <source>
        <dbReference type="Google" id="ProtNLM"/>
    </source>
</evidence>
<dbReference type="EMBL" id="VFOQ01000001">
    <property type="protein sequence ID" value="TQL59850.1"/>
    <property type="molecule type" value="Genomic_DNA"/>
</dbReference>
<dbReference type="OrthoDB" id="2720376at2"/>
<reference evidence="1 2" key="1">
    <citation type="submission" date="2019-06" db="EMBL/GenBank/DDBJ databases">
        <title>Sequencing the genomes of 1000 actinobacteria strains.</title>
        <authorList>
            <person name="Klenk H.-P."/>
        </authorList>
    </citation>
    <scope>NUCLEOTIDE SEQUENCE [LARGE SCALE GENOMIC DNA]</scope>
    <source>
        <strain evidence="1 2">DSM 18082</strain>
    </source>
</reference>
<proteinExistence type="predicted"/>
<keyword evidence="2" id="KW-1185">Reference proteome</keyword>
<sequence length="91" mass="9788">MCRNIRTLHNFEPPATSDEVQAAALQYVRKVSGMTKPSAANASAFEAAVAEVAHITQHLLDDLVTQAAPRDREVEAAKARARSAVRYGTPA</sequence>
<dbReference type="Pfam" id="PF10041">
    <property type="entry name" value="DUF2277"/>
    <property type="match status" value="1"/>
</dbReference>
<comment type="caution">
    <text evidence="1">The sequence shown here is derived from an EMBL/GenBank/DDBJ whole genome shotgun (WGS) entry which is preliminary data.</text>
</comment>
<evidence type="ECO:0000313" key="1">
    <source>
        <dbReference type="EMBL" id="TQL59850.1"/>
    </source>
</evidence>
<accession>A0A542ZI63</accession>
<dbReference type="AlphaFoldDB" id="A0A542ZI63"/>